<protein>
    <submittedName>
        <fullName evidence="4">Cobalt-precorrin-6X reductase</fullName>
    </submittedName>
</protein>
<dbReference type="PATRIC" id="fig|270351.6.peg.521"/>
<evidence type="ECO:0000313" key="4">
    <source>
        <dbReference type="EMBL" id="KMO34014.1"/>
    </source>
</evidence>
<sequence length="275" mass="28809">MNSQGTAEDTAALDTGRASGEKAAMRILLLGGTTEAASLVRLLAERPDFDVTLSLAGRTAAPQALPARTRIGGFGGAAGLAAYLRDHGIAALIDATHPFARVISRNAALASRDAGVPLLAVRRPAWAREPGDDWREVDSMAEAVPALGDRPRRVFLTVGRLELAAFAAAPQHRYLVRTIEPVGAALPGLDVTAIEARGPFGAADEDALMRRHGVELLVTKNSGGAATYGKIAAARALSVPVVIVRQPVLPDVPRVAHARDALAWLEAHRATDRGV</sequence>
<evidence type="ECO:0000256" key="2">
    <source>
        <dbReference type="ARBA" id="ARBA00022573"/>
    </source>
</evidence>
<dbReference type="Proteomes" id="UP000035929">
    <property type="component" value="Unassembled WGS sequence"/>
</dbReference>
<name>A0A0J6SK66_9HYPH</name>
<proteinExistence type="predicted"/>
<gene>
    <name evidence="4" type="ORF">VP06_15375</name>
</gene>
<comment type="pathway">
    <text evidence="1">Cofactor biosynthesis; adenosylcobalamin biosynthesis.</text>
</comment>
<dbReference type="InterPro" id="IPR003723">
    <property type="entry name" value="Precorrin-6x_reduct"/>
</dbReference>
<dbReference type="PANTHER" id="PTHR36925">
    <property type="entry name" value="COBALT-PRECORRIN-6A REDUCTASE"/>
    <property type="match status" value="1"/>
</dbReference>
<evidence type="ECO:0000256" key="1">
    <source>
        <dbReference type="ARBA" id="ARBA00004953"/>
    </source>
</evidence>
<evidence type="ECO:0000256" key="3">
    <source>
        <dbReference type="ARBA" id="ARBA00023002"/>
    </source>
</evidence>
<dbReference type="GO" id="GO:0016994">
    <property type="term" value="F:precorrin-6A reductase activity"/>
    <property type="evidence" value="ECO:0007669"/>
    <property type="project" value="InterPro"/>
</dbReference>
<keyword evidence="3" id="KW-0560">Oxidoreductase</keyword>
<comment type="caution">
    <text evidence="4">The sequence shown here is derived from an EMBL/GenBank/DDBJ whole genome shotgun (WGS) entry which is preliminary data.</text>
</comment>
<evidence type="ECO:0000313" key="5">
    <source>
        <dbReference type="Proteomes" id="UP000035929"/>
    </source>
</evidence>
<keyword evidence="2" id="KW-0169">Cobalamin biosynthesis</keyword>
<dbReference type="PROSITE" id="PS51014">
    <property type="entry name" value="COBK_CBIJ"/>
    <property type="match status" value="1"/>
</dbReference>
<organism evidence="4 5">
    <name type="scientific">Methylobacterium aquaticum</name>
    <dbReference type="NCBI Taxonomy" id="270351"/>
    <lineage>
        <taxon>Bacteria</taxon>
        <taxon>Pseudomonadati</taxon>
        <taxon>Pseudomonadota</taxon>
        <taxon>Alphaproteobacteria</taxon>
        <taxon>Hyphomicrobiales</taxon>
        <taxon>Methylobacteriaceae</taxon>
        <taxon>Methylobacterium</taxon>
    </lineage>
</organism>
<dbReference type="EMBL" id="LABX01000112">
    <property type="protein sequence ID" value="KMO34014.1"/>
    <property type="molecule type" value="Genomic_DNA"/>
</dbReference>
<dbReference type="PANTHER" id="PTHR36925:SF1">
    <property type="entry name" value="COBALT-PRECORRIN-6A REDUCTASE"/>
    <property type="match status" value="1"/>
</dbReference>
<dbReference type="NCBIfam" id="NF005968">
    <property type="entry name" value="PRK08057.1-2"/>
    <property type="match status" value="1"/>
</dbReference>
<dbReference type="UniPathway" id="UPA00148"/>
<dbReference type="Pfam" id="PF02571">
    <property type="entry name" value="CbiJ"/>
    <property type="match status" value="1"/>
</dbReference>
<accession>A0A0J6SK66</accession>
<reference evidence="4 5" key="1">
    <citation type="submission" date="2015-03" db="EMBL/GenBank/DDBJ databases">
        <title>Genome sequencing of Methylobacterium aquaticum DSM16371 type strain.</title>
        <authorList>
            <person name="Chaudhry V."/>
            <person name="Patil P.B."/>
        </authorList>
    </citation>
    <scope>NUCLEOTIDE SEQUENCE [LARGE SCALE GENOMIC DNA]</scope>
    <source>
        <strain evidence="4 5">DSM 16371</strain>
    </source>
</reference>
<dbReference type="GO" id="GO:0009236">
    <property type="term" value="P:cobalamin biosynthetic process"/>
    <property type="evidence" value="ECO:0007669"/>
    <property type="project" value="UniProtKB-UniPathway"/>
</dbReference>
<dbReference type="AlphaFoldDB" id="A0A0J6SK66"/>